<keyword evidence="1" id="KW-0472">Membrane</keyword>
<dbReference type="RefSeq" id="WP_096359471.1">
    <property type="nucleotide sequence ID" value="NZ_AP014879.1"/>
</dbReference>
<dbReference type="Proteomes" id="UP000243180">
    <property type="component" value="Chromosome"/>
</dbReference>
<accession>A0A1B4XD19</accession>
<gene>
    <name evidence="2" type="ORF">SCL_0387</name>
</gene>
<keyword evidence="1" id="KW-1133">Transmembrane helix</keyword>
<evidence type="ECO:0000313" key="2">
    <source>
        <dbReference type="EMBL" id="BAV32709.1"/>
    </source>
</evidence>
<dbReference type="EMBL" id="AP014879">
    <property type="protein sequence ID" value="BAV32709.1"/>
    <property type="molecule type" value="Genomic_DNA"/>
</dbReference>
<proteinExistence type="predicted"/>
<dbReference type="InParanoid" id="A0A1B4XD19"/>
<dbReference type="OrthoDB" id="8536494at2"/>
<keyword evidence="1" id="KW-0812">Transmembrane</keyword>
<evidence type="ECO:0000313" key="3">
    <source>
        <dbReference type="Proteomes" id="UP000243180"/>
    </source>
</evidence>
<sequence length="151" mass="15871">MTRFPSAPGIRQRGFALVAAIFIVVVLAMLGVMMVTLSGVQRATASAAVQGARAYYAARAGVEWGIFGALNNTVATCGNAPATPTTNNFNFAVNGLNGFAVSVVCRYTEHRERSDPYNVYVINATATSGAFGSDNYVSRTLRTTVTSAPPP</sequence>
<evidence type="ECO:0000256" key="1">
    <source>
        <dbReference type="SAM" id="Phobius"/>
    </source>
</evidence>
<name>A0A1B4XD19_9GAMM</name>
<evidence type="ECO:0008006" key="4">
    <source>
        <dbReference type="Google" id="ProtNLM"/>
    </source>
</evidence>
<protein>
    <recommendedName>
        <fullName evidence="4">MSHA biogenesis protein MshP</fullName>
    </recommendedName>
</protein>
<dbReference type="KEGG" id="slim:SCL_0387"/>
<reference evidence="2 3" key="1">
    <citation type="submission" date="2015-05" db="EMBL/GenBank/DDBJ databases">
        <title>Complete genome sequence of a sulfur-oxidizing gammaproteobacterium strain HA5.</title>
        <authorList>
            <person name="Miura A."/>
            <person name="Kojima H."/>
            <person name="Fukui M."/>
        </authorList>
    </citation>
    <scope>NUCLEOTIDE SEQUENCE [LARGE SCALE GENOMIC DNA]</scope>
    <source>
        <strain evidence="2 3">HA5</strain>
    </source>
</reference>
<keyword evidence="3" id="KW-1185">Reference proteome</keyword>
<feature type="transmembrane region" description="Helical" evidence="1">
    <location>
        <begin position="15"/>
        <end position="37"/>
    </location>
</feature>
<organism evidence="2 3">
    <name type="scientific">Sulfuricaulis limicola</name>
    <dbReference type="NCBI Taxonomy" id="1620215"/>
    <lineage>
        <taxon>Bacteria</taxon>
        <taxon>Pseudomonadati</taxon>
        <taxon>Pseudomonadota</taxon>
        <taxon>Gammaproteobacteria</taxon>
        <taxon>Acidiferrobacterales</taxon>
        <taxon>Acidiferrobacteraceae</taxon>
        <taxon>Sulfuricaulis</taxon>
    </lineage>
</organism>
<dbReference type="AlphaFoldDB" id="A0A1B4XD19"/>